<accession>A0A0F9KZT1</accession>
<keyword evidence="1" id="KW-0812">Transmembrane</keyword>
<comment type="caution">
    <text evidence="2">The sequence shown here is derived from an EMBL/GenBank/DDBJ whole genome shotgun (WGS) entry which is preliminary data.</text>
</comment>
<dbReference type="EMBL" id="LAZR01013627">
    <property type="protein sequence ID" value="KKM21095.1"/>
    <property type="molecule type" value="Genomic_DNA"/>
</dbReference>
<keyword evidence="1" id="KW-0472">Membrane</keyword>
<protein>
    <submittedName>
        <fullName evidence="2">Uncharacterized protein</fullName>
    </submittedName>
</protein>
<sequence>MALTDLEKAYIHESAREVAREIITDVIIAHTNACPHGKMLVKAKWVIVGLCLGSAAAGGGGLVAGLLSLMG</sequence>
<organism evidence="2">
    <name type="scientific">marine sediment metagenome</name>
    <dbReference type="NCBI Taxonomy" id="412755"/>
    <lineage>
        <taxon>unclassified sequences</taxon>
        <taxon>metagenomes</taxon>
        <taxon>ecological metagenomes</taxon>
    </lineage>
</organism>
<gene>
    <name evidence="2" type="ORF">LCGC14_1638850</name>
</gene>
<feature type="transmembrane region" description="Helical" evidence="1">
    <location>
        <begin position="45"/>
        <end position="69"/>
    </location>
</feature>
<name>A0A0F9KZT1_9ZZZZ</name>
<keyword evidence="1" id="KW-1133">Transmembrane helix</keyword>
<reference evidence="2" key="1">
    <citation type="journal article" date="2015" name="Nature">
        <title>Complex archaea that bridge the gap between prokaryotes and eukaryotes.</title>
        <authorList>
            <person name="Spang A."/>
            <person name="Saw J.H."/>
            <person name="Jorgensen S.L."/>
            <person name="Zaremba-Niedzwiedzka K."/>
            <person name="Martijn J."/>
            <person name="Lind A.E."/>
            <person name="van Eijk R."/>
            <person name="Schleper C."/>
            <person name="Guy L."/>
            <person name="Ettema T.J."/>
        </authorList>
    </citation>
    <scope>NUCLEOTIDE SEQUENCE</scope>
</reference>
<proteinExistence type="predicted"/>
<evidence type="ECO:0000256" key="1">
    <source>
        <dbReference type="SAM" id="Phobius"/>
    </source>
</evidence>
<dbReference type="AlphaFoldDB" id="A0A0F9KZT1"/>
<evidence type="ECO:0000313" key="2">
    <source>
        <dbReference type="EMBL" id="KKM21095.1"/>
    </source>
</evidence>